<dbReference type="EMBL" id="AJWY01012006">
    <property type="protein sequence ID" value="EKC51171.1"/>
    <property type="molecule type" value="Genomic_DNA"/>
</dbReference>
<evidence type="ECO:0000259" key="1">
    <source>
        <dbReference type="PROSITE" id="PS50106"/>
    </source>
</evidence>
<protein>
    <submittedName>
        <fullName evidence="2">Protein containing PDZ/DHR/GLGF domain protein</fullName>
    </submittedName>
</protein>
<dbReference type="PROSITE" id="PS50106">
    <property type="entry name" value="PDZ"/>
    <property type="match status" value="1"/>
</dbReference>
<dbReference type="InterPro" id="IPR036034">
    <property type="entry name" value="PDZ_sf"/>
</dbReference>
<dbReference type="Pfam" id="PF17820">
    <property type="entry name" value="PDZ_6"/>
    <property type="match status" value="1"/>
</dbReference>
<dbReference type="Gene3D" id="2.30.42.10">
    <property type="match status" value="1"/>
</dbReference>
<reference evidence="2" key="1">
    <citation type="journal article" date="2013" name="Environ. Microbiol.">
        <title>Microbiota from the distal guts of lean and obese adolescents exhibit partial functional redundancy besides clear differences in community structure.</title>
        <authorList>
            <person name="Ferrer M."/>
            <person name="Ruiz A."/>
            <person name="Lanza F."/>
            <person name="Haange S.B."/>
            <person name="Oberbach A."/>
            <person name="Till H."/>
            <person name="Bargiela R."/>
            <person name="Campoy C."/>
            <person name="Segura M.T."/>
            <person name="Richter M."/>
            <person name="von Bergen M."/>
            <person name="Seifert J."/>
            <person name="Suarez A."/>
        </authorList>
    </citation>
    <scope>NUCLEOTIDE SEQUENCE</scope>
</reference>
<dbReference type="AlphaFoldDB" id="K1SV98"/>
<proteinExistence type="predicted"/>
<accession>K1SV98</accession>
<comment type="caution">
    <text evidence="2">The sequence shown here is derived from an EMBL/GenBank/DDBJ whole genome shotgun (WGS) entry which is preliminary data.</text>
</comment>
<organism evidence="2">
    <name type="scientific">human gut metagenome</name>
    <dbReference type="NCBI Taxonomy" id="408170"/>
    <lineage>
        <taxon>unclassified sequences</taxon>
        <taxon>metagenomes</taxon>
        <taxon>organismal metagenomes</taxon>
    </lineage>
</organism>
<sequence>MATVDRTDICGGWIVNGLYKGGVAEQAGIEIGDIIVAINNRPVKEITWEEQRKGLELQGETTYTVQKPDGQIVSYTLFIGKQII</sequence>
<gene>
    <name evidence="2" type="ORF">LEA_17538</name>
</gene>
<feature type="domain" description="PDZ" evidence="1">
    <location>
        <begin position="1"/>
        <end position="50"/>
    </location>
</feature>
<evidence type="ECO:0000313" key="2">
    <source>
        <dbReference type="EMBL" id="EKC51171.1"/>
    </source>
</evidence>
<dbReference type="SUPFAM" id="SSF50156">
    <property type="entry name" value="PDZ domain-like"/>
    <property type="match status" value="1"/>
</dbReference>
<name>K1SV98_9ZZZZ</name>
<dbReference type="InterPro" id="IPR001478">
    <property type="entry name" value="PDZ"/>
</dbReference>
<dbReference type="InterPro" id="IPR041489">
    <property type="entry name" value="PDZ_6"/>
</dbReference>